<dbReference type="Proteomes" id="UP000271162">
    <property type="component" value="Unassembled WGS sequence"/>
</dbReference>
<reference evidence="2 3" key="2">
    <citation type="submission" date="2018-11" db="EMBL/GenBank/DDBJ databases">
        <authorList>
            <consortium name="Pathogen Informatics"/>
        </authorList>
    </citation>
    <scope>NUCLEOTIDE SEQUENCE [LARGE SCALE GENOMIC DNA]</scope>
</reference>
<evidence type="ECO:0000313" key="4">
    <source>
        <dbReference type="WBParaSite" id="NBR_0001529301-mRNA-1"/>
    </source>
</evidence>
<feature type="region of interest" description="Disordered" evidence="1">
    <location>
        <begin position="326"/>
        <end position="351"/>
    </location>
</feature>
<evidence type="ECO:0000313" key="3">
    <source>
        <dbReference type="Proteomes" id="UP000271162"/>
    </source>
</evidence>
<evidence type="ECO:0000313" key="2">
    <source>
        <dbReference type="EMBL" id="VDL78888.1"/>
    </source>
</evidence>
<reference evidence="4" key="1">
    <citation type="submission" date="2017-02" db="UniProtKB">
        <authorList>
            <consortium name="WormBaseParasite"/>
        </authorList>
    </citation>
    <scope>IDENTIFICATION</scope>
</reference>
<proteinExistence type="predicted"/>
<organism evidence="4">
    <name type="scientific">Nippostrongylus brasiliensis</name>
    <name type="common">Rat hookworm</name>
    <dbReference type="NCBI Taxonomy" id="27835"/>
    <lineage>
        <taxon>Eukaryota</taxon>
        <taxon>Metazoa</taxon>
        <taxon>Ecdysozoa</taxon>
        <taxon>Nematoda</taxon>
        <taxon>Chromadorea</taxon>
        <taxon>Rhabditida</taxon>
        <taxon>Rhabditina</taxon>
        <taxon>Rhabditomorpha</taxon>
        <taxon>Strongyloidea</taxon>
        <taxon>Heligmosomidae</taxon>
        <taxon>Nippostrongylus</taxon>
    </lineage>
</organism>
<keyword evidence="3" id="KW-1185">Reference proteome</keyword>
<dbReference type="OMA" id="MTICENA"/>
<feature type="compositionally biased region" description="Polar residues" evidence="1">
    <location>
        <begin position="219"/>
        <end position="238"/>
    </location>
</feature>
<name>A0A0N4YEY9_NIPBR</name>
<accession>A0A0N4YEY9</accession>
<gene>
    <name evidence="2" type="ORF">NBR_LOCUS15294</name>
</gene>
<dbReference type="EMBL" id="UYSL01021672">
    <property type="protein sequence ID" value="VDL78888.1"/>
    <property type="molecule type" value="Genomic_DNA"/>
</dbReference>
<feature type="region of interest" description="Disordered" evidence="1">
    <location>
        <begin position="198"/>
        <end position="252"/>
    </location>
</feature>
<sequence length="351" mass="38049">MTDPGNAPRSLAECDIALKAAGEEIKRRLQFDSRILVRGQDDVLTLSEYEALFEADMKICEKALDVLLGLVNAKKKYLEALLARKQMERAFPSAVAQAIQQLSIENDAASDLRQRVQEGDFSFFLSTYGKGDVNLLSSSSDVPLMADNGPQYSSDAARRILGMLPKESIERAAESNSSTDLLAHGVQGQSETFVCHPPHHFSTGSKNQEPPGKLPFASGGSSLDGSVISETGDGSDQNGLRRYSPVRNIPPQPNFDDTGLDSFLDDHSVPVTANSSCKVRFNDENIRQQCVFSGADPAAAVLKSCGNIAASKTVEKPLSDPTPECFWSSGTYQPPPRPKFTSSAGRLYNRE</sequence>
<evidence type="ECO:0000256" key="1">
    <source>
        <dbReference type="SAM" id="MobiDB-lite"/>
    </source>
</evidence>
<dbReference type="AlphaFoldDB" id="A0A0N4YEY9"/>
<protein>
    <submittedName>
        <fullName evidence="4">Spindle and kinetochore-associated protein 3</fullName>
    </submittedName>
</protein>
<dbReference type="WBParaSite" id="NBR_0001529301-mRNA-1">
    <property type="protein sequence ID" value="NBR_0001529301-mRNA-1"/>
    <property type="gene ID" value="NBR_0001529301"/>
</dbReference>